<organism evidence="2 3">
    <name type="scientific">Aldrovandia affinis</name>
    <dbReference type="NCBI Taxonomy" id="143900"/>
    <lineage>
        <taxon>Eukaryota</taxon>
        <taxon>Metazoa</taxon>
        <taxon>Chordata</taxon>
        <taxon>Craniata</taxon>
        <taxon>Vertebrata</taxon>
        <taxon>Euteleostomi</taxon>
        <taxon>Actinopterygii</taxon>
        <taxon>Neopterygii</taxon>
        <taxon>Teleostei</taxon>
        <taxon>Notacanthiformes</taxon>
        <taxon>Halosauridae</taxon>
        <taxon>Aldrovandia</taxon>
    </lineage>
</organism>
<gene>
    <name evidence="2" type="ORF">AAFF_G00351410</name>
</gene>
<feature type="compositionally biased region" description="Basic residues" evidence="1">
    <location>
        <begin position="91"/>
        <end position="100"/>
    </location>
</feature>
<evidence type="ECO:0000313" key="3">
    <source>
        <dbReference type="Proteomes" id="UP001221898"/>
    </source>
</evidence>
<comment type="caution">
    <text evidence="2">The sequence shown here is derived from an EMBL/GenBank/DDBJ whole genome shotgun (WGS) entry which is preliminary data.</text>
</comment>
<feature type="compositionally biased region" description="Low complexity" evidence="1">
    <location>
        <begin position="27"/>
        <end position="43"/>
    </location>
</feature>
<proteinExistence type="predicted"/>
<dbReference type="AlphaFoldDB" id="A0AAD7SIR0"/>
<reference evidence="2" key="1">
    <citation type="journal article" date="2023" name="Science">
        <title>Genome structures resolve the early diversification of teleost fishes.</title>
        <authorList>
            <person name="Parey E."/>
            <person name="Louis A."/>
            <person name="Montfort J."/>
            <person name="Bouchez O."/>
            <person name="Roques C."/>
            <person name="Iampietro C."/>
            <person name="Lluch J."/>
            <person name="Castinel A."/>
            <person name="Donnadieu C."/>
            <person name="Desvignes T."/>
            <person name="Floi Bucao C."/>
            <person name="Jouanno E."/>
            <person name="Wen M."/>
            <person name="Mejri S."/>
            <person name="Dirks R."/>
            <person name="Jansen H."/>
            <person name="Henkel C."/>
            <person name="Chen W.J."/>
            <person name="Zahm M."/>
            <person name="Cabau C."/>
            <person name="Klopp C."/>
            <person name="Thompson A.W."/>
            <person name="Robinson-Rechavi M."/>
            <person name="Braasch I."/>
            <person name="Lecointre G."/>
            <person name="Bobe J."/>
            <person name="Postlethwait J.H."/>
            <person name="Berthelot C."/>
            <person name="Roest Crollius H."/>
            <person name="Guiguen Y."/>
        </authorList>
    </citation>
    <scope>NUCLEOTIDE SEQUENCE</scope>
    <source>
        <strain evidence="2">NC1722</strain>
    </source>
</reference>
<name>A0AAD7SIR0_9TELE</name>
<dbReference type="Proteomes" id="UP001221898">
    <property type="component" value="Unassembled WGS sequence"/>
</dbReference>
<evidence type="ECO:0000256" key="1">
    <source>
        <dbReference type="SAM" id="MobiDB-lite"/>
    </source>
</evidence>
<evidence type="ECO:0000313" key="2">
    <source>
        <dbReference type="EMBL" id="KAJ8403369.1"/>
    </source>
</evidence>
<keyword evidence="3" id="KW-1185">Reference proteome</keyword>
<sequence length="100" mass="10908">MSHHHHQRCLQGRAMSADERSSTPVHKSATPTHKSASSSSSSQRDSRPPSVQWDLGETGHSGASRDVTAFSSGGARMINETELVRGSQQRRAGRVARRCR</sequence>
<dbReference type="EMBL" id="JAINUG010000058">
    <property type="protein sequence ID" value="KAJ8403369.1"/>
    <property type="molecule type" value="Genomic_DNA"/>
</dbReference>
<feature type="region of interest" description="Disordered" evidence="1">
    <location>
        <begin position="1"/>
        <end position="100"/>
    </location>
</feature>
<accession>A0AAD7SIR0</accession>
<protein>
    <submittedName>
        <fullName evidence="2">Uncharacterized protein</fullName>
    </submittedName>
</protein>